<comment type="caution">
    <text evidence="5">The sequence shown here is derived from an EMBL/GenBank/DDBJ whole genome shotgun (WGS) entry which is preliminary data.</text>
</comment>
<evidence type="ECO:0000259" key="4">
    <source>
        <dbReference type="Pfam" id="PF05048"/>
    </source>
</evidence>
<organism evidence="5 6">
    <name type="scientific">Hoylesella buccalis</name>
    <dbReference type="NCBI Taxonomy" id="28127"/>
    <lineage>
        <taxon>Bacteria</taxon>
        <taxon>Pseudomonadati</taxon>
        <taxon>Bacteroidota</taxon>
        <taxon>Bacteroidia</taxon>
        <taxon>Bacteroidales</taxon>
        <taxon>Prevotellaceae</taxon>
        <taxon>Hoylesella</taxon>
    </lineage>
</organism>
<dbReference type="SUPFAM" id="SSF51126">
    <property type="entry name" value="Pectin lyase-like"/>
    <property type="match status" value="1"/>
</dbReference>
<evidence type="ECO:0000256" key="1">
    <source>
        <dbReference type="ARBA" id="ARBA00004906"/>
    </source>
</evidence>
<protein>
    <submittedName>
        <fullName evidence="5">Nitrous oxide reductase family maturation protein NosD</fullName>
    </submittedName>
</protein>
<dbReference type="NCBIfam" id="TIGR04247">
    <property type="entry name" value="NosD_copper_fam"/>
    <property type="match status" value="1"/>
</dbReference>
<feature type="domain" description="Periplasmic copper-binding protein NosD beta helix" evidence="4">
    <location>
        <begin position="132"/>
        <end position="329"/>
    </location>
</feature>
<accession>A0A2N6QP75</accession>
<dbReference type="InterPro" id="IPR012334">
    <property type="entry name" value="Pectin_lyas_fold"/>
</dbReference>
<keyword evidence="3" id="KW-0833">Ubl conjugation pathway</keyword>
<evidence type="ECO:0000256" key="3">
    <source>
        <dbReference type="ARBA" id="ARBA00022786"/>
    </source>
</evidence>
<evidence type="ECO:0000256" key="2">
    <source>
        <dbReference type="ARBA" id="ARBA00022737"/>
    </source>
</evidence>
<dbReference type="InterPro" id="IPR022441">
    <property type="entry name" value="Para_beta_helix_rpt-2"/>
</dbReference>
<dbReference type="OrthoDB" id="9767990at2"/>
<dbReference type="SMART" id="SM00710">
    <property type="entry name" value="PbH1"/>
    <property type="match status" value="10"/>
</dbReference>
<proteinExistence type="predicted"/>
<dbReference type="InterPro" id="IPR051550">
    <property type="entry name" value="SCF-Subunits/Alg-Epimerases"/>
</dbReference>
<dbReference type="AlphaFoldDB" id="A0A2N6QP75"/>
<evidence type="ECO:0000313" key="5">
    <source>
        <dbReference type="EMBL" id="PMC23399.1"/>
    </source>
</evidence>
<evidence type="ECO:0000313" key="6">
    <source>
        <dbReference type="Proteomes" id="UP000235564"/>
    </source>
</evidence>
<dbReference type="EMBL" id="PNGJ01000009">
    <property type="protein sequence ID" value="PMC23399.1"/>
    <property type="molecule type" value="Genomic_DNA"/>
</dbReference>
<dbReference type="InterPro" id="IPR006626">
    <property type="entry name" value="PbH1"/>
</dbReference>
<comment type="pathway">
    <text evidence="1">Protein modification; protein ubiquitination.</text>
</comment>
<dbReference type="Gene3D" id="2.160.20.10">
    <property type="entry name" value="Single-stranded right-handed beta-helix, Pectin lyase-like"/>
    <property type="match status" value="3"/>
</dbReference>
<sequence length="398" mass="45200">MASSVHATTFVVNKTGPIATITAAILAAKSGDTILVSKGIYRERITIAKPLVLRGKDRPVIDGVRQGTVVRVKSDNVTIDNFQIINSDRSSLREYCGIHVENAKHVTLENNRLRSNQFSIMLQNCTDINILNNDVESDIYAMQVMGNAIHCWKCERLCIQGNKVGHNRDGIYLEFVYNSDISRNYVSGCERYGLHFMFSHYNKYHHNHFVGSKAGVAVMYTHDVEMYNNIFEESRGGASYGLLLKEIQRGYIHHNNFKNNTVGILMDGGVELNVRHNLFHQNGWGMRVVASSTNDTITRNNFIGNTFDVSTNGSFNSNDFDHNYWDKNEGYDLNKDGISDVPYHMLSLFSTLTERNQTLLLFFRSFLMTLMEQSEKLLPSITPDNYVDHTPSIKPFEV</sequence>
<keyword evidence="2" id="KW-0677">Repeat</keyword>
<dbReference type="InterPro" id="IPR026464">
    <property type="entry name" value="NosD_copper_fam"/>
</dbReference>
<dbReference type="InterPro" id="IPR011050">
    <property type="entry name" value="Pectin_lyase_fold/virulence"/>
</dbReference>
<dbReference type="PANTHER" id="PTHR22990:SF15">
    <property type="entry name" value="F-BOX ONLY PROTEIN 10"/>
    <property type="match status" value="1"/>
</dbReference>
<gene>
    <name evidence="5" type="ORF">CJ231_10035</name>
</gene>
<dbReference type="NCBIfam" id="TIGR03804">
    <property type="entry name" value="para_beta_helix"/>
    <property type="match status" value="1"/>
</dbReference>
<dbReference type="Pfam" id="PF05048">
    <property type="entry name" value="NosD"/>
    <property type="match status" value="1"/>
</dbReference>
<dbReference type="Proteomes" id="UP000235564">
    <property type="component" value="Unassembled WGS sequence"/>
</dbReference>
<dbReference type="PANTHER" id="PTHR22990">
    <property type="entry name" value="F-BOX ONLY PROTEIN"/>
    <property type="match status" value="1"/>
</dbReference>
<reference evidence="5 6" key="1">
    <citation type="submission" date="2017-09" db="EMBL/GenBank/DDBJ databases">
        <title>Bacterial strain isolated from the female urinary microbiota.</title>
        <authorList>
            <person name="Thomas-White K."/>
            <person name="Kumar N."/>
            <person name="Forster S."/>
            <person name="Putonti C."/>
            <person name="Lawley T."/>
            <person name="Wolfe A.J."/>
        </authorList>
    </citation>
    <scope>NUCLEOTIDE SEQUENCE [LARGE SCALE GENOMIC DNA]</scope>
    <source>
        <strain evidence="5 6">UMB0536</strain>
    </source>
</reference>
<name>A0A2N6QP75_9BACT</name>
<dbReference type="InterPro" id="IPR007742">
    <property type="entry name" value="NosD_dom"/>
</dbReference>